<gene>
    <name evidence="12" type="ORF">HGRIS_007128</name>
</gene>
<dbReference type="InterPro" id="IPR001128">
    <property type="entry name" value="Cyt_P450"/>
</dbReference>
<evidence type="ECO:0000256" key="7">
    <source>
        <dbReference type="ARBA" id="ARBA00022989"/>
    </source>
</evidence>
<dbReference type="SUPFAM" id="SSF48264">
    <property type="entry name" value="Cytochrome P450"/>
    <property type="match status" value="1"/>
</dbReference>
<proteinExistence type="inferred from homology"/>
<evidence type="ECO:0000256" key="3">
    <source>
        <dbReference type="ARBA" id="ARBA00010617"/>
    </source>
</evidence>
<keyword evidence="5" id="KW-0812">Transmembrane</keyword>
<evidence type="ECO:0000313" key="12">
    <source>
        <dbReference type="EMBL" id="KAL0952913.1"/>
    </source>
</evidence>
<evidence type="ECO:0000256" key="6">
    <source>
        <dbReference type="ARBA" id="ARBA00022723"/>
    </source>
</evidence>
<dbReference type="CDD" id="cd11041">
    <property type="entry name" value="CYP503A1-like"/>
    <property type="match status" value="1"/>
</dbReference>
<dbReference type="InterPro" id="IPR002403">
    <property type="entry name" value="Cyt_P450_E_grp-IV"/>
</dbReference>
<evidence type="ECO:0000256" key="8">
    <source>
        <dbReference type="ARBA" id="ARBA00023002"/>
    </source>
</evidence>
<keyword evidence="8" id="KW-0560">Oxidoreductase</keyword>
<keyword evidence="4" id="KW-0349">Heme</keyword>
<keyword evidence="6" id="KW-0479">Metal-binding</keyword>
<protein>
    <recommendedName>
        <fullName evidence="14">Cytochrome P450</fullName>
    </recommendedName>
</protein>
<evidence type="ECO:0000256" key="4">
    <source>
        <dbReference type="ARBA" id="ARBA00022617"/>
    </source>
</evidence>
<dbReference type="Gene3D" id="1.10.630.10">
    <property type="entry name" value="Cytochrome P450"/>
    <property type="match status" value="1"/>
</dbReference>
<evidence type="ECO:0000256" key="5">
    <source>
        <dbReference type="ARBA" id="ARBA00022692"/>
    </source>
</evidence>
<evidence type="ECO:0000313" key="13">
    <source>
        <dbReference type="Proteomes" id="UP001556367"/>
    </source>
</evidence>
<comment type="caution">
    <text evidence="12">The sequence shown here is derived from an EMBL/GenBank/DDBJ whole genome shotgun (WGS) entry which is preliminary data.</text>
</comment>
<keyword evidence="7" id="KW-1133">Transmembrane helix</keyword>
<evidence type="ECO:0000256" key="1">
    <source>
        <dbReference type="ARBA" id="ARBA00001971"/>
    </source>
</evidence>
<keyword evidence="13" id="KW-1185">Reference proteome</keyword>
<evidence type="ECO:0000256" key="2">
    <source>
        <dbReference type="ARBA" id="ARBA00004370"/>
    </source>
</evidence>
<dbReference type="EMBL" id="JASNQZ010000010">
    <property type="protein sequence ID" value="KAL0952913.1"/>
    <property type="molecule type" value="Genomic_DNA"/>
</dbReference>
<keyword evidence="9" id="KW-0408">Iron</keyword>
<dbReference type="Pfam" id="PF00067">
    <property type="entry name" value="p450"/>
    <property type="match status" value="1"/>
</dbReference>
<dbReference type="PRINTS" id="PR00465">
    <property type="entry name" value="EP450IV"/>
</dbReference>
<evidence type="ECO:0000256" key="9">
    <source>
        <dbReference type="ARBA" id="ARBA00023004"/>
    </source>
</evidence>
<evidence type="ECO:0000256" key="10">
    <source>
        <dbReference type="ARBA" id="ARBA00023033"/>
    </source>
</evidence>
<comment type="cofactor">
    <cofactor evidence="1">
        <name>heme</name>
        <dbReference type="ChEBI" id="CHEBI:30413"/>
    </cofactor>
</comment>
<evidence type="ECO:0008006" key="14">
    <source>
        <dbReference type="Google" id="ProtNLM"/>
    </source>
</evidence>
<keyword evidence="11" id="KW-0472">Membrane</keyword>
<accession>A0ABR3JBV5</accession>
<reference evidence="13" key="1">
    <citation type="submission" date="2024-06" db="EMBL/GenBank/DDBJ databases">
        <title>Multi-omics analyses provide insights into the biosynthesis of the anticancer antibiotic pleurotin in Hohenbuehelia grisea.</title>
        <authorList>
            <person name="Weaver J.A."/>
            <person name="Alberti F."/>
        </authorList>
    </citation>
    <scope>NUCLEOTIDE SEQUENCE [LARGE SCALE GENOMIC DNA]</scope>
    <source>
        <strain evidence="13">T-177</strain>
    </source>
</reference>
<dbReference type="PANTHER" id="PTHR46206:SF5">
    <property type="entry name" value="P450, PUTATIVE (EUROFUNG)-RELATED"/>
    <property type="match status" value="1"/>
</dbReference>
<dbReference type="PANTHER" id="PTHR46206">
    <property type="entry name" value="CYTOCHROME P450"/>
    <property type="match status" value="1"/>
</dbReference>
<organism evidence="12 13">
    <name type="scientific">Hohenbuehelia grisea</name>
    <dbReference type="NCBI Taxonomy" id="104357"/>
    <lineage>
        <taxon>Eukaryota</taxon>
        <taxon>Fungi</taxon>
        <taxon>Dikarya</taxon>
        <taxon>Basidiomycota</taxon>
        <taxon>Agaricomycotina</taxon>
        <taxon>Agaricomycetes</taxon>
        <taxon>Agaricomycetidae</taxon>
        <taxon>Agaricales</taxon>
        <taxon>Pleurotineae</taxon>
        <taxon>Pleurotaceae</taxon>
        <taxon>Hohenbuehelia</taxon>
    </lineage>
</organism>
<evidence type="ECO:0000256" key="11">
    <source>
        <dbReference type="ARBA" id="ARBA00023136"/>
    </source>
</evidence>
<dbReference type="Proteomes" id="UP001556367">
    <property type="component" value="Unassembled WGS sequence"/>
</dbReference>
<name>A0ABR3JBV5_9AGAR</name>
<comment type="similarity">
    <text evidence="3">Belongs to the cytochrome P450 family.</text>
</comment>
<dbReference type="InterPro" id="IPR036396">
    <property type="entry name" value="Cyt_P450_sf"/>
</dbReference>
<keyword evidence="10" id="KW-0503">Monooxygenase</keyword>
<sequence length="486" mass="55514">MLDTFIRSLGDPLISVSLIANLYILWRIISPLFQKTAVPPIGYPHWMPFGSYYGGLRFFFNSQKMLREGYSKYKSGHFMVPRWRDWVILVTGDKIVEELFKMPQDTLSLMDAAKDELQISHTLGLTSFTDPYHVPLLRTKFLRHQQVLVAEAMDEVTSAFDRVIGQHCKDGSKEFVVVDEAARIVAQTFNRIFVGNPTCSNEDYINIVSQFAVDAMVTATIINIFPRFLHSLIGSILSKLSRTVRRASIHLAPLIEERKKVYEVEGGAFPQQPELLSWLVSSASGEERTTEALVRRMLVVNVASIHTTSIVFTQSLFNLVSRPQYLQPLRKEVEEALHQHGWTRRALDSLPLLDSFVKETMRFNEMGSMSFPRKAMKAFTFSDGTHIPEGAYVSTPFSMHFDEQYYPRPHIFDGFRFVQEDQNGLKFSSPEMTRTSPSFLSFGHGRHACVSFYSSDLWQRLISTLDKAREISCDIHCEVHASACPR</sequence>
<comment type="subcellular location">
    <subcellularLocation>
        <location evidence="2">Membrane</location>
    </subcellularLocation>
</comment>